<dbReference type="RefSeq" id="WP_168109051.1">
    <property type="nucleotide sequence ID" value="NZ_VTOX01000008.1"/>
</dbReference>
<feature type="domain" description="CSD" evidence="4">
    <location>
        <begin position="2"/>
        <end position="68"/>
    </location>
</feature>
<sequence length="218" mass="24560">MRKEGTIVRWDDAKGFGFIRSRDVAQDVFVHVRDYRSTGGESPRQGLRVSFEDIHVGSKGPRAMAVQPAVEPRGSSSPPQAPRAPAPRRHQGAGRRAPAPRAGGWWALPLMAAYALALSWLVWQRQLPWWVLPASLMLNLATFFAYWQDKHAAQQGRWRIREDTLHLWSLAGGWGGAWFAHQVLRHKSAKASFRATYWVTVVIHCAAASGIWWFSRTA</sequence>
<organism evidence="5 6">
    <name type="scientific">Ramlibacter lithotrophicus</name>
    <dbReference type="NCBI Taxonomy" id="2606681"/>
    <lineage>
        <taxon>Bacteria</taxon>
        <taxon>Pseudomonadati</taxon>
        <taxon>Pseudomonadota</taxon>
        <taxon>Betaproteobacteria</taxon>
        <taxon>Burkholderiales</taxon>
        <taxon>Comamonadaceae</taxon>
        <taxon>Ramlibacter</taxon>
    </lineage>
</organism>
<dbReference type="InterPro" id="IPR002059">
    <property type="entry name" value="CSP_DNA-bd"/>
</dbReference>
<dbReference type="InterPro" id="IPR019844">
    <property type="entry name" value="CSD_CS"/>
</dbReference>
<proteinExistence type="predicted"/>
<dbReference type="InterPro" id="IPR012340">
    <property type="entry name" value="NA-bd_OB-fold"/>
</dbReference>
<feature type="region of interest" description="Disordered" evidence="2">
    <location>
        <begin position="59"/>
        <end position="98"/>
    </location>
</feature>
<dbReference type="SMART" id="SM00357">
    <property type="entry name" value="CSP"/>
    <property type="match status" value="1"/>
</dbReference>
<keyword evidence="6" id="KW-1185">Reference proteome</keyword>
<keyword evidence="3" id="KW-0472">Membrane</keyword>
<dbReference type="PROSITE" id="PS00352">
    <property type="entry name" value="CSD_1"/>
    <property type="match status" value="1"/>
</dbReference>
<dbReference type="Pfam" id="PF00313">
    <property type="entry name" value="CSD"/>
    <property type="match status" value="1"/>
</dbReference>
<gene>
    <name evidence="5" type="ORF">RAMLITH_19020</name>
</gene>
<dbReference type="GO" id="GO:0003676">
    <property type="term" value="F:nucleic acid binding"/>
    <property type="evidence" value="ECO:0007669"/>
    <property type="project" value="InterPro"/>
</dbReference>
<evidence type="ECO:0000256" key="3">
    <source>
        <dbReference type="SAM" id="Phobius"/>
    </source>
</evidence>
<dbReference type="AlphaFoldDB" id="A0A7X6DIR2"/>
<comment type="subcellular location">
    <subcellularLocation>
        <location evidence="1">Cytoplasm</location>
    </subcellularLocation>
</comment>
<dbReference type="Proteomes" id="UP000521868">
    <property type="component" value="Unassembled WGS sequence"/>
</dbReference>
<evidence type="ECO:0000256" key="1">
    <source>
        <dbReference type="RuleBase" id="RU000408"/>
    </source>
</evidence>
<feature type="transmembrane region" description="Helical" evidence="3">
    <location>
        <begin position="196"/>
        <end position="214"/>
    </location>
</feature>
<dbReference type="Gene3D" id="2.40.50.140">
    <property type="entry name" value="Nucleic acid-binding proteins"/>
    <property type="match status" value="1"/>
</dbReference>
<accession>A0A7X6DIR2</accession>
<feature type="transmembrane region" description="Helical" evidence="3">
    <location>
        <begin position="105"/>
        <end position="123"/>
    </location>
</feature>
<evidence type="ECO:0000256" key="2">
    <source>
        <dbReference type="SAM" id="MobiDB-lite"/>
    </source>
</evidence>
<evidence type="ECO:0000313" key="5">
    <source>
        <dbReference type="EMBL" id="NKE67918.1"/>
    </source>
</evidence>
<dbReference type="PROSITE" id="PS51857">
    <property type="entry name" value="CSD_2"/>
    <property type="match status" value="1"/>
</dbReference>
<dbReference type="InterPro" id="IPR010718">
    <property type="entry name" value="DUF1294"/>
</dbReference>
<protein>
    <submittedName>
        <fullName evidence="5">DUF1294 domain-containing protein</fullName>
    </submittedName>
</protein>
<dbReference type="CDD" id="cd04458">
    <property type="entry name" value="CSP_CDS"/>
    <property type="match status" value="1"/>
</dbReference>
<comment type="caution">
    <text evidence="5">The sequence shown here is derived from an EMBL/GenBank/DDBJ whole genome shotgun (WGS) entry which is preliminary data.</text>
</comment>
<name>A0A7X6DIR2_9BURK</name>
<dbReference type="Pfam" id="PF06961">
    <property type="entry name" value="DUF1294"/>
    <property type="match status" value="1"/>
</dbReference>
<keyword evidence="3" id="KW-1133">Transmembrane helix</keyword>
<dbReference type="SUPFAM" id="SSF50249">
    <property type="entry name" value="Nucleic acid-binding proteins"/>
    <property type="match status" value="1"/>
</dbReference>
<dbReference type="InterPro" id="IPR011129">
    <property type="entry name" value="CSD"/>
</dbReference>
<reference evidence="5 6" key="1">
    <citation type="journal article" date="2020" name="Nature">
        <title>Bacterial chemolithoautotrophy via manganese oxidation.</title>
        <authorList>
            <person name="Yu H."/>
            <person name="Leadbetter J.R."/>
        </authorList>
    </citation>
    <scope>NUCLEOTIDE SEQUENCE [LARGE SCALE GENOMIC DNA]</scope>
    <source>
        <strain evidence="5 6">RBP-1</strain>
    </source>
</reference>
<evidence type="ECO:0000259" key="4">
    <source>
        <dbReference type="PROSITE" id="PS51857"/>
    </source>
</evidence>
<dbReference type="EMBL" id="VTOX01000008">
    <property type="protein sequence ID" value="NKE67918.1"/>
    <property type="molecule type" value="Genomic_DNA"/>
</dbReference>
<evidence type="ECO:0000313" key="6">
    <source>
        <dbReference type="Proteomes" id="UP000521868"/>
    </source>
</evidence>
<feature type="transmembrane region" description="Helical" evidence="3">
    <location>
        <begin position="129"/>
        <end position="147"/>
    </location>
</feature>
<dbReference type="GO" id="GO:0005829">
    <property type="term" value="C:cytosol"/>
    <property type="evidence" value="ECO:0007669"/>
    <property type="project" value="UniProtKB-ARBA"/>
</dbReference>
<keyword evidence="3" id="KW-0812">Transmembrane</keyword>